<dbReference type="GO" id="GO:0008616">
    <property type="term" value="P:tRNA queuosine(34) biosynthetic process"/>
    <property type="evidence" value="ECO:0007669"/>
    <property type="project" value="UniProtKB-UniRule"/>
</dbReference>
<feature type="binding site" evidence="9">
    <location>
        <position position="220"/>
    </location>
    <ligand>
        <name>[4Fe-4S] cluster</name>
        <dbReference type="ChEBI" id="CHEBI:49883"/>
        <label>1</label>
    </ligand>
</feature>
<keyword evidence="9" id="KW-0170">Cobalt</keyword>
<feature type="binding site" evidence="9">
    <location>
        <position position="270"/>
    </location>
    <ligand>
        <name>[4Fe-4S] cluster</name>
        <dbReference type="ChEBI" id="CHEBI:49883"/>
        <label>2</label>
    </ligand>
</feature>
<evidence type="ECO:0000256" key="9">
    <source>
        <dbReference type="HAMAP-Rule" id="MF_00916"/>
    </source>
</evidence>
<keyword evidence="4 9" id="KW-0479">Metal-binding</keyword>
<comment type="cofactor">
    <cofactor evidence="9">
        <name>cob(II)alamin</name>
        <dbReference type="ChEBI" id="CHEBI:16304"/>
    </cofactor>
</comment>
<evidence type="ECO:0000256" key="8">
    <source>
        <dbReference type="ARBA" id="ARBA00023014"/>
    </source>
</evidence>
<proteinExistence type="inferred from homology"/>
<feature type="binding site" evidence="9">
    <location>
        <position position="227"/>
    </location>
    <ligand>
        <name>[4Fe-4S] cluster</name>
        <dbReference type="ChEBI" id="CHEBI:49883"/>
        <label>2</label>
    </ligand>
</feature>
<dbReference type="Pfam" id="PF13484">
    <property type="entry name" value="Fer4_16"/>
    <property type="match status" value="1"/>
</dbReference>
<feature type="binding site" evidence="9">
    <location>
        <position position="277"/>
    </location>
    <ligand>
        <name>[4Fe-4S] cluster</name>
        <dbReference type="ChEBI" id="CHEBI:49883"/>
        <label>1</label>
    </ligand>
</feature>
<reference evidence="11 12" key="1">
    <citation type="submission" date="2016-01" db="EMBL/GenBank/DDBJ databases">
        <authorList>
            <person name="Regsiter A."/>
            <person name="william w."/>
        </authorList>
    </citation>
    <scope>NUCLEOTIDE SEQUENCE [LARGE SCALE GENOMIC DNA]</scope>
    <source>
        <strain evidence="11 12">CFBP 5494</strain>
    </source>
</reference>
<evidence type="ECO:0000256" key="1">
    <source>
        <dbReference type="ARBA" id="ARBA00022485"/>
    </source>
</evidence>
<dbReference type="GO" id="GO:0031419">
    <property type="term" value="F:cobalamin binding"/>
    <property type="evidence" value="ECO:0007669"/>
    <property type="project" value="UniProtKB-KW"/>
</dbReference>
<dbReference type="PANTHER" id="PTHR30002">
    <property type="entry name" value="EPOXYQUEUOSINE REDUCTASE"/>
    <property type="match status" value="1"/>
</dbReference>
<evidence type="ECO:0000313" key="12">
    <source>
        <dbReference type="Proteomes" id="UP000191933"/>
    </source>
</evidence>
<feature type="binding site" evidence="9">
    <location>
        <position position="252"/>
    </location>
    <ligand>
        <name>tRNA</name>
        <dbReference type="ChEBI" id="CHEBI:17843"/>
    </ligand>
</feature>
<feature type="binding site" evidence="9">
    <location>
        <position position="187"/>
    </location>
    <ligand>
        <name>cob(II)alamin</name>
        <dbReference type="ChEBI" id="CHEBI:16304"/>
    </ligand>
</feature>
<feature type="binding site" evidence="9">
    <location>
        <begin position="270"/>
        <end position="271"/>
    </location>
    <ligand>
        <name>cob(II)alamin</name>
        <dbReference type="ChEBI" id="CHEBI:16304"/>
    </ligand>
</feature>
<dbReference type="PANTHER" id="PTHR30002:SF4">
    <property type="entry name" value="EPOXYQUEUOSINE REDUCTASE"/>
    <property type="match status" value="1"/>
</dbReference>
<keyword evidence="6 9" id="KW-0560">Oxidoreductase</keyword>
<feature type="domain" description="4Fe-4S ferredoxin-type" evidence="10">
    <location>
        <begin position="205"/>
        <end position="237"/>
    </location>
</feature>
<protein>
    <recommendedName>
        <fullName evidence="9">Epoxyqueuosine reductase</fullName>
        <ecNumber evidence="9">1.17.99.6</ecNumber>
    </recommendedName>
    <alternativeName>
        <fullName evidence="9">Queuosine biosynthesis protein QueG</fullName>
    </alternativeName>
</protein>
<comment type="subcellular location">
    <subcellularLocation>
        <location evidence="9">Cytoplasm</location>
    </subcellularLocation>
</comment>
<evidence type="ECO:0000256" key="5">
    <source>
        <dbReference type="ARBA" id="ARBA00022785"/>
    </source>
</evidence>
<comment type="subunit">
    <text evidence="9">Monomer.</text>
</comment>
<dbReference type="GO" id="GO:0005737">
    <property type="term" value="C:cytoplasm"/>
    <property type="evidence" value="ECO:0007669"/>
    <property type="project" value="UniProtKB-SubCell"/>
</dbReference>
<feature type="binding site" evidence="9">
    <location>
        <position position="223"/>
    </location>
    <ligand>
        <name>[4Fe-4S] cluster</name>
        <dbReference type="ChEBI" id="CHEBI:49883"/>
        <label>1</label>
    </ligand>
</feature>
<keyword evidence="1 9" id="KW-0004">4Fe-4S</keyword>
<feature type="binding site" evidence="9">
    <location>
        <position position="273"/>
    </location>
    <ligand>
        <name>[4Fe-4S] cluster</name>
        <dbReference type="ChEBI" id="CHEBI:49883"/>
        <label>2</label>
    </ligand>
</feature>
<keyword evidence="12" id="KW-1185">Reference proteome</keyword>
<dbReference type="GO" id="GO:0046872">
    <property type="term" value="F:metal ion binding"/>
    <property type="evidence" value="ECO:0007669"/>
    <property type="project" value="UniProtKB-KW"/>
</dbReference>
<comment type="cofactor">
    <cofactor evidence="9">
        <name>[4Fe-4S] cluster</name>
        <dbReference type="ChEBI" id="CHEBI:49883"/>
    </cofactor>
    <text evidence="9">Binds 2 [4Fe-4S] clusters per monomer.</text>
</comment>
<evidence type="ECO:0000259" key="10">
    <source>
        <dbReference type="PROSITE" id="PS51379"/>
    </source>
</evidence>
<keyword evidence="8 9" id="KW-0411">Iron-sulfur</keyword>
<comment type="caution">
    <text evidence="9">Lacks conserved residue(s) required for the propagation of feature annotation.</text>
</comment>
<evidence type="ECO:0000256" key="7">
    <source>
        <dbReference type="ARBA" id="ARBA00023004"/>
    </source>
</evidence>
<feature type="binding site" evidence="9">
    <location>
        <position position="245"/>
    </location>
    <ligand>
        <name>cob(II)alamin</name>
        <dbReference type="ChEBI" id="CHEBI:16304"/>
    </ligand>
</feature>
<comment type="caution">
    <text evidence="11">The sequence shown here is derived from an EMBL/GenBank/DDBJ whole genome shotgun (WGS) entry which is preliminary data.</text>
</comment>
<keyword evidence="9" id="KW-0846">Cobalamin</keyword>
<evidence type="ECO:0000256" key="4">
    <source>
        <dbReference type="ARBA" id="ARBA00022723"/>
    </source>
</evidence>
<dbReference type="NCBIfam" id="TIGR00276">
    <property type="entry name" value="tRNA epoxyqueuosine(34) reductase QueG"/>
    <property type="match status" value="1"/>
</dbReference>
<comment type="catalytic activity">
    <reaction evidence="9">
        <text>epoxyqueuosine(34) in tRNA + AH2 = queuosine(34) in tRNA + A + H2O</text>
        <dbReference type="Rhea" id="RHEA:32159"/>
        <dbReference type="Rhea" id="RHEA-COMP:18571"/>
        <dbReference type="Rhea" id="RHEA-COMP:18582"/>
        <dbReference type="ChEBI" id="CHEBI:13193"/>
        <dbReference type="ChEBI" id="CHEBI:15377"/>
        <dbReference type="ChEBI" id="CHEBI:17499"/>
        <dbReference type="ChEBI" id="CHEBI:194431"/>
        <dbReference type="ChEBI" id="CHEBI:194443"/>
        <dbReference type="EC" id="1.17.99.6"/>
    </reaction>
</comment>
<feature type="active site" description="Proton donor" evidence="9">
    <location>
        <position position="163"/>
    </location>
</feature>
<keyword evidence="7 9" id="KW-0408">Iron</keyword>
<feature type="binding site" evidence="9">
    <location>
        <position position="163"/>
    </location>
    <ligand>
        <name>cob(II)alamin</name>
        <dbReference type="ChEBI" id="CHEBI:16304"/>
    </ligand>
</feature>
<evidence type="ECO:0000256" key="2">
    <source>
        <dbReference type="ARBA" id="ARBA00022490"/>
    </source>
</evidence>
<dbReference type="SUPFAM" id="SSF46548">
    <property type="entry name" value="alpha-helical ferredoxin"/>
    <property type="match status" value="1"/>
</dbReference>
<comment type="function">
    <text evidence="9">Catalyzes the conversion of epoxyqueuosine (oQ) to queuosine (Q), which is a hypermodified base found in the wobble positions of tRNA(Asp), tRNA(Asn), tRNA(His) and tRNA(Tyr).</text>
</comment>
<dbReference type="GO" id="GO:0052693">
    <property type="term" value="F:epoxyqueuosine reductase activity"/>
    <property type="evidence" value="ECO:0007669"/>
    <property type="project" value="UniProtKB-UniRule"/>
</dbReference>
<accession>A0A9W5F0I7</accession>
<evidence type="ECO:0000256" key="6">
    <source>
        <dbReference type="ARBA" id="ARBA00023002"/>
    </source>
</evidence>
<feature type="binding site" evidence="9">
    <location>
        <position position="198"/>
    </location>
    <ligand>
        <name>cob(II)alamin</name>
        <dbReference type="ChEBI" id="CHEBI:16304"/>
    </ligand>
</feature>
<dbReference type="InterPro" id="IPR013542">
    <property type="entry name" value="QueG_DUF1730"/>
</dbReference>
<dbReference type="EC" id="1.17.99.6" evidence="9"/>
<feature type="binding site" evidence="9">
    <location>
        <position position="88"/>
    </location>
    <ligand>
        <name>cob(II)alamin</name>
        <dbReference type="ChEBI" id="CHEBI:16304"/>
    </ligand>
</feature>
<evidence type="ECO:0000256" key="3">
    <source>
        <dbReference type="ARBA" id="ARBA00022694"/>
    </source>
</evidence>
<dbReference type="HAMAP" id="MF_00916">
    <property type="entry name" value="QueG"/>
    <property type="match status" value="1"/>
</dbReference>
<name>A0A9W5F0I7_9HYPH</name>
<dbReference type="AlphaFoldDB" id="A0A9W5F0I7"/>
<dbReference type="PROSITE" id="PS51379">
    <property type="entry name" value="4FE4S_FER_2"/>
    <property type="match status" value="1"/>
</dbReference>
<gene>
    <name evidence="9" type="primary">queG</name>
    <name evidence="11" type="ORF">AGR2A_Cc30092</name>
</gene>
<keyword evidence="3 9" id="KW-0819">tRNA processing</keyword>
<comment type="similarity">
    <text evidence="9">Belongs to the QueG family.</text>
</comment>
<organism evidence="11 12">
    <name type="scientific">Agrobacterium genomosp. 2 str. CFBP 5494</name>
    <dbReference type="NCBI Taxonomy" id="1183436"/>
    <lineage>
        <taxon>Bacteria</taxon>
        <taxon>Pseudomonadati</taxon>
        <taxon>Pseudomonadota</taxon>
        <taxon>Alphaproteobacteria</taxon>
        <taxon>Hyphomicrobiales</taxon>
        <taxon>Rhizobiaceae</taxon>
        <taxon>Rhizobium/Agrobacterium group</taxon>
        <taxon>Agrobacterium</taxon>
        <taxon>Agrobacterium tumefaciens complex</taxon>
    </lineage>
</organism>
<dbReference type="Proteomes" id="UP000191933">
    <property type="component" value="Unassembled WGS sequence"/>
</dbReference>
<comment type="pathway">
    <text evidence="9">tRNA modification; tRNA-queuosine biosynthesis.</text>
</comment>
<dbReference type="GO" id="GO:0051539">
    <property type="term" value="F:4 iron, 4 sulfur cluster binding"/>
    <property type="evidence" value="ECO:0007669"/>
    <property type="project" value="UniProtKB-KW"/>
</dbReference>
<dbReference type="InterPro" id="IPR017896">
    <property type="entry name" value="4Fe4S_Fe-S-bd"/>
</dbReference>
<sequence length="403" mass="45056">MLRPGTAPIYDAQQPAGETTIDVADEKQRIRARKLTDFIRHEALSLGFDLCRVTAPDSIPLAPERLREFLGKGYHGTMAWMEETEARRAEPKTLWSDVRSIVMFGLNYGPDEDPRNLLSKPDKAAISVYARNRDYHDVIKGRLKEIATRFAARAGEDVKVFVDTAPVMEKPLAAAAGLGWQGKHTNLVSRSHGSWLFLGSMFTTADLCLDEAEKDHCGSCRACLNACPTAAFPAPYQLDARRCISYLTIEHKGPIPHEFRPMMGNRIYGCDDCLAACPWNKFAASASEMKLQAREDLKEPSIDFLLTLDDAAFRSFFSGSPVKRIGRSRFIRNVLIAAGNSGNRQFVERCKALAEMDPSPEVRGMAAWALSRLMDRQEFRTYSATRAPETDPEAEMEWQLAEA</sequence>
<dbReference type="PROSITE" id="PS00198">
    <property type="entry name" value="4FE4S_FER_1"/>
    <property type="match status" value="1"/>
</dbReference>
<evidence type="ECO:0000313" key="11">
    <source>
        <dbReference type="EMBL" id="CUW91786.1"/>
    </source>
</evidence>
<keyword evidence="5 9" id="KW-0671">Queuosine biosynthesis</keyword>
<keyword evidence="2 9" id="KW-0963">Cytoplasm</keyword>
<dbReference type="InterPro" id="IPR004453">
    <property type="entry name" value="QueG"/>
</dbReference>
<dbReference type="EMBL" id="FBVY01000014">
    <property type="protein sequence ID" value="CUW91786.1"/>
    <property type="molecule type" value="Genomic_DNA"/>
</dbReference>
<dbReference type="Gene3D" id="3.30.70.20">
    <property type="match status" value="1"/>
</dbReference>
<dbReference type="InterPro" id="IPR017900">
    <property type="entry name" value="4Fe4S_Fe_S_CS"/>
</dbReference>
<dbReference type="FunFam" id="3.30.70.20:FF:000017">
    <property type="entry name" value="Epoxyqueuosine reductase"/>
    <property type="match status" value="1"/>
</dbReference>
<dbReference type="Pfam" id="PF08331">
    <property type="entry name" value="QueG_DUF1730"/>
    <property type="match status" value="1"/>
</dbReference>
<feature type="binding site" evidence="9">
    <location>
        <position position="243"/>
    </location>
    <ligand>
        <name>[4Fe-4S] cluster</name>
        <dbReference type="ChEBI" id="CHEBI:49883"/>
        <label>2</label>
    </ligand>
</feature>
<feature type="binding site" evidence="9">
    <location>
        <position position="217"/>
    </location>
    <ligand>
        <name>[4Fe-4S] cluster</name>
        <dbReference type="ChEBI" id="CHEBI:49883"/>
        <label>1</label>
    </ligand>
</feature>